<evidence type="ECO:0000256" key="1">
    <source>
        <dbReference type="ARBA" id="ARBA00022723"/>
    </source>
</evidence>
<sequence>MPKITIASVPERTGSSYPAPFAEQAAERVKLALGDAGRLQDFGVNLTTLPPGTWSSQRHWHSHEDEFVYVLSGDVVLVTDAGEEILHAHDCAAFPKNVADGHQLVNRGNVNAVYLEIGSRHPDDACTYPDVDLHASAGNAGYTHKDGTPY</sequence>
<name>A0ABN0UAN1_9GAMM</name>
<keyword evidence="4" id="KW-1185">Reference proteome</keyword>
<gene>
    <name evidence="3" type="ORF">GCM10009126_07400</name>
</gene>
<evidence type="ECO:0000313" key="3">
    <source>
        <dbReference type="EMBL" id="GAA0244226.1"/>
    </source>
</evidence>
<dbReference type="InterPro" id="IPR013096">
    <property type="entry name" value="Cupin_2"/>
</dbReference>
<evidence type="ECO:0000313" key="4">
    <source>
        <dbReference type="Proteomes" id="UP001500657"/>
    </source>
</evidence>
<dbReference type="SUPFAM" id="SSF51182">
    <property type="entry name" value="RmlC-like cupins"/>
    <property type="match status" value="1"/>
</dbReference>
<dbReference type="InterPro" id="IPR014710">
    <property type="entry name" value="RmlC-like_jellyroll"/>
</dbReference>
<dbReference type="RefSeq" id="WP_343880281.1">
    <property type="nucleotide sequence ID" value="NZ_BAAAFO010000001.1"/>
</dbReference>
<dbReference type="EMBL" id="BAAAFO010000001">
    <property type="protein sequence ID" value="GAA0244226.1"/>
    <property type="molecule type" value="Genomic_DNA"/>
</dbReference>
<dbReference type="InterPro" id="IPR051610">
    <property type="entry name" value="GPI/OXD"/>
</dbReference>
<dbReference type="CDD" id="cd02224">
    <property type="entry name" value="cupin_SPO2919-like"/>
    <property type="match status" value="1"/>
</dbReference>
<dbReference type="Pfam" id="PF07883">
    <property type="entry name" value="Cupin_2"/>
    <property type="match status" value="1"/>
</dbReference>
<dbReference type="InterPro" id="IPR011051">
    <property type="entry name" value="RmlC_Cupin_sf"/>
</dbReference>
<dbReference type="Proteomes" id="UP001500657">
    <property type="component" value="Unassembled WGS sequence"/>
</dbReference>
<dbReference type="Gene3D" id="2.60.120.10">
    <property type="entry name" value="Jelly Rolls"/>
    <property type="match status" value="1"/>
</dbReference>
<accession>A0ABN0UAN1</accession>
<reference evidence="3 4" key="1">
    <citation type="journal article" date="2019" name="Int. J. Syst. Evol. Microbiol.">
        <title>The Global Catalogue of Microorganisms (GCM) 10K type strain sequencing project: providing services to taxonomists for standard genome sequencing and annotation.</title>
        <authorList>
            <consortium name="The Broad Institute Genomics Platform"/>
            <consortium name="The Broad Institute Genome Sequencing Center for Infectious Disease"/>
            <person name="Wu L."/>
            <person name="Ma J."/>
        </authorList>
    </citation>
    <scope>NUCLEOTIDE SEQUENCE [LARGE SCALE GENOMIC DNA]</scope>
    <source>
        <strain evidence="3 4">JCM 16242</strain>
    </source>
</reference>
<organism evidence="3 4">
    <name type="scientific">Rhodanobacter caeni</name>
    <dbReference type="NCBI Taxonomy" id="657654"/>
    <lineage>
        <taxon>Bacteria</taxon>
        <taxon>Pseudomonadati</taxon>
        <taxon>Pseudomonadota</taxon>
        <taxon>Gammaproteobacteria</taxon>
        <taxon>Lysobacterales</taxon>
        <taxon>Rhodanobacteraceae</taxon>
        <taxon>Rhodanobacter</taxon>
    </lineage>
</organism>
<comment type="caution">
    <text evidence="3">The sequence shown here is derived from an EMBL/GenBank/DDBJ whole genome shotgun (WGS) entry which is preliminary data.</text>
</comment>
<keyword evidence="1" id="KW-0479">Metal-binding</keyword>
<feature type="domain" description="Cupin type-2" evidence="2">
    <location>
        <begin position="46"/>
        <end position="117"/>
    </location>
</feature>
<proteinExistence type="predicted"/>
<protein>
    <submittedName>
        <fullName evidence="3">Cupin domain-containing protein</fullName>
    </submittedName>
</protein>
<dbReference type="PANTHER" id="PTHR35848">
    <property type="entry name" value="OXALATE-BINDING PROTEIN"/>
    <property type="match status" value="1"/>
</dbReference>
<dbReference type="PANTHER" id="PTHR35848:SF9">
    <property type="entry name" value="SLL1358 PROTEIN"/>
    <property type="match status" value="1"/>
</dbReference>
<evidence type="ECO:0000259" key="2">
    <source>
        <dbReference type="Pfam" id="PF07883"/>
    </source>
</evidence>